<keyword evidence="2" id="KW-0732">Signal</keyword>
<feature type="signal peptide" evidence="2">
    <location>
        <begin position="1"/>
        <end position="27"/>
    </location>
</feature>
<evidence type="ECO:0000256" key="1">
    <source>
        <dbReference type="SAM" id="MobiDB-lite"/>
    </source>
</evidence>
<evidence type="ECO:0000313" key="4">
    <source>
        <dbReference type="Proteomes" id="UP001597168"/>
    </source>
</evidence>
<feature type="chain" id="PRO_5046558217" evidence="2">
    <location>
        <begin position="28"/>
        <end position="67"/>
    </location>
</feature>
<protein>
    <submittedName>
        <fullName evidence="3">Uncharacterized protein</fullName>
    </submittedName>
</protein>
<sequence length="67" mass="7239">MKQTVMKKSLAVLASAAALFLSLGAGCDNQGGNENEDRPGVENNQEQEQDGEQEQEQEQDGEQEDGN</sequence>
<reference evidence="4" key="1">
    <citation type="journal article" date="2019" name="Int. J. Syst. Evol. Microbiol.">
        <title>The Global Catalogue of Microorganisms (GCM) 10K type strain sequencing project: providing services to taxonomists for standard genome sequencing and annotation.</title>
        <authorList>
            <consortium name="The Broad Institute Genomics Platform"/>
            <consortium name="The Broad Institute Genome Sequencing Center for Infectious Disease"/>
            <person name="Wu L."/>
            <person name="Ma J."/>
        </authorList>
    </citation>
    <scope>NUCLEOTIDE SEQUENCE [LARGE SCALE GENOMIC DNA]</scope>
    <source>
        <strain evidence="4">CCUG 60214</strain>
    </source>
</reference>
<dbReference type="EMBL" id="JBHTLK010000039">
    <property type="protein sequence ID" value="MFD1147554.1"/>
    <property type="molecule type" value="Genomic_DNA"/>
</dbReference>
<gene>
    <name evidence="3" type="ORF">ACFQ3T_10500</name>
</gene>
<dbReference type="PROSITE" id="PS51257">
    <property type="entry name" value="PROKAR_LIPOPROTEIN"/>
    <property type="match status" value="1"/>
</dbReference>
<proteinExistence type="predicted"/>
<organism evidence="3 4">
    <name type="scientific">Saccharothrix hoggarensis</name>
    <dbReference type="NCBI Taxonomy" id="913853"/>
    <lineage>
        <taxon>Bacteria</taxon>
        <taxon>Bacillati</taxon>
        <taxon>Actinomycetota</taxon>
        <taxon>Actinomycetes</taxon>
        <taxon>Pseudonocardiales</taxon>
        <taxon>Pseudonocardiaceae</taxon>
        <taxon>Saccharothrix</taxon>
    </lineage>
</organism>
<name>A0ABW3QRX2_9PSEU</name>
<feature type="region of interest" description="Disordered" evidence="1">
    <location>
        <begin position="24"/>
        <end position="67"/>
    </location>
</feature>
<dbReference type="Proteomes" id="UP001597168">
    <property type="component" value="Unassembled WGS sequence"/>
</dbReference>
<keyword evidence="4" id="KW-1185">Reference proteome</keyword>
<comment type="caution">
    <text evidence="3">The sequence shown here is derived from an EMBL/GenBank/DDBJ whole genome shotgun (WGS) entry which is preliminary data.</text>
</comment>
<accession>A0ABW3QRX2</accession>
<evidence type="ECO:0000313" key="3">
    <source>
        <dbReference type="EMBL" id="MFD1147554.1"/>
    </source>
</evidence>
<feature type="compositionally biased region" description="Acidic residues" evidence="1">
    <location>
        <begin position="45"/>
        <end position="67"/>
    </location>
</feature>
<evidence type="ECO:0000256" key="2">
    <source>
        <dbReference type="SAM" id="SignalP"/>
    </source>
</evidence>
<dbReference type="RefSeq" id="WP_380722809.1">
    <property type="nucleotide sequence ID" value="NZ_JBHTLK010000039.1"/>
</dbReference>